<keyword evidence="4" id="KW-0067">ATP-binding</keyword>
<evidence type="ECO:0000256" key="1">
    <source>
        <dbReference type="ARBA" id="ARBA00022741"/>
    </source>
</evidence>
<reference evidence="7 8" key="1">
    <citation type="journal article" date="2006" name="Science">
        <title>The genome of black cottonwood, Populus trichocarpa (Torr. &amp; Gray).</title>
        <authorList>
            <person name="Tuskan G.A."/>
            <person name="Difazio S."/>
            <person name="Jansson S."/>
            <person name="Bohlmann J."/>
            <person name="Grigoriev I."/>
            <person name="Hellsten U."/>
            <person name="Putnam N."/>
            <person name="Ralph S."/>
            <person name="Rombauts S."/>
            <person name="Salamov A."/>
            <person name="Schein J."/>
            <person name="Sterck L."/>
            <person name="Aerts A."/>
            <person name="Bhalerao R.R."/>
            <person name="Bhalerao R.P."/>
            <person name="Blaudez D."/>
            <person name="Boerjan W."/>
            <person name="Brun A."/>
            <person name="Brunner A."/>
            <person name="Busov V."/>
            <person name="Campbell M."/>
            <person name="Carlson J."/>
            <person name="Chalot M."/>
            <person name="Chapman J."/>
            <person name="Chen G.L."/>
            <person name="Cooper D."/>
            <person name="Coutinho P.M."/>
            <person name="Couturier J."/>
            <person name="Covert S."/>
            <person name="Cronk Q."/>
            <person name="Cunningham R."/>
            <person name="Davis J."/>
            <person name="Degroeve S."/>
            <person name="Dejardin A."/>
            <person name="Depamphilis C."/>
            <person name="Detter J."/>
            <person name="Dirks B."/>
            <person name="Dubchak I."/>
            <person name="Duplessis S."/>
            <person name="Ehlting J."/>
            <person name="Ellis B."/>
            <person name="Gendler K."/>
            <person name="Goodstein D."/>
            <person name="Gribskov M."/>
            <person name="Grimwood J."/>
            <person name="Groover A."/>
            <person name="Gunter L."/>
            <person name="Hamberger B."/>
            <person name="Heinze B."/>
            <person name="Helariutta Y."/>
            <person name="Henrissat B."/>
            <person name="Holligan D."/>
            <person name="Holt R."/>
            <person name="Huang W."/>
            <person name="Islam-Faridi N."/>
            <person name="Jones S."/>
            <person name="Jones-Rhoades M."/>
            <person name="Jorgensen R."/>
            <person name="Joshi C."/>
            <person name="Kangasjarvi J."/>
            <person name="Karlsson J."/>
            <person name="Kelleher C."/>
            <person name="Kirkpatrick R."/>
            <person name="Kirst M."/>
            <person name="Kohler A."/>
            <person name="Kalluri U."/>
            <person name="Larimer F."/>
            <person name="Leebens-Mack J."/>
            <person name="Leple J.C."/>
            <person name="Locascio P."/>
            <person name="Lou Y."/>
            <person name="Lucas S."/>
            <person name="Martin F."/>
            <person name="Montanini B."/>
            <person name="Napoli C."/>
            <person name="Nelson D.R."/>
            <person name="Nelson C."/>
            <person name="Nieminen K."/>
            <person name="Nilsson O."/>
            <person name="Pereda V."/>
            <person name="Peter G."/>
            <person name="Philippe R."/>
            <person name="Pilate G."/>
            <person name="Poliakov A."/>
            <person name="Razumovskaya J."/>
            <person name="Richardson P."/>
            <person name="Rinaldi C."/>
            <person name="Ritland K."/>
            <person name="Rouze P."/>
            <person name="Ryaboy D."/>
            <person name="Schmutz J."/>
            <person name="Schrader J."/>
            <person name="Segerman B."/>
            <person name="Shin H."/>
            <person name="Siddiqui A."/>
            <person name="Sterky F."/>
            <person name="Terry A."/>
            <person name="Tsai C.J."/>
            <person name="Uberbacher E."/>
            <person name="Unneberg P."/>
            <person name="Vahala J."/>
            <person name="Wall K."/>
            <person name="Wessler S."/>
            <person name="Yang G."/>
            <person name="Yin T."/>
            <person name="Douglas C."/>
            <person name="Marra M."/>
            <person name="Sandberg G."/>
            <person name="Van de Peer Y."/>
            <person name="Rokhsar D."/>
        </authorList>
    </citation>
    <scope>NUCLEOTIDE SEQUENCE [LARGE SCALE GENOMIC DNA]</scope>
    <source>
        <strain evidence="8">cv. Nisqually</strain>
    </source>
</reference>
<dbReference type="GO" id="GO:0004386">
    <property type="term" value="F:helicase activity"/>
    <property type="evidence" value="ECO:0007669"/>
    <property type="project" value="UniProtKB-KW"/>
</dbReference>
<gene>
    <name evidence="7" type="ORF">POPTR_008G167100</name>
</gene>
<dbReference type="InterPro" id="IPR027417">
    <property type="entry name" value="P-loop_NTPase"/>
</dbReference>
<name>A0A2K1ZIH9_POPTR</name>
<evidence type="ECO:0000256" key="2">
    <source>
        <dbReference type="ARBA" id="ARBA00022801"/>
    </source>
</evidence>
<feature type="domain" description="DNA helicase Pif1-like 2B" evidence="6">
    <location>
        <begin position="289"/>
        <end position="335"/>
    </location>
</feature>
<dbReference type="GO" id="GO:0005524">
    <property type="term" value="F:ATP binding"/>
    <property type="evidence" value="ECO:0007669"/>
    <property type="project" value="UniProtKB-KW"/>
</dbReference>
<evidence type="ECO:0000256" key="4">
    <source>
        <dbReference type="ARBA" id="ARBA00022840"/>
    </source>
</evidence>
<evidence type="ECO:0000259" key="5">
    <source>
        <dbReference type="Pfam" id="PF02689"/>
    </source>
</evidence>
<dbReference type="EMBL" id="CM009297">
    <property type="protein sequence ID" value="PNT25083.1"/>
    <property type="molecule type" value="Genomic_DNA"/>
</dbReference>
<keyword evidence="3" id="KW-0347">Helicase</keyword>
<feature type="domain" description="DNA replication helicase" evidence="5">
    <location>
        <begin position="384"/>
        <end position="452"/>
    </location>
</feature>
<protein>
    <submittedName>
        <fullName evidence="7">Uncharacterized protein</fullName>
    </submittedName>
</protein>
<dbReference type="PANTHER" id="PTHR23274">
    <property type="entry name" value="DNA HELICASE-RELATED"/>
    <property type="match status" value="1"/>
</dbReference>
<sequence>MGANIDHSVNCRPGPYVFKINGHCHHLMGSLLPSDGETPKFAQLYIYDTTNEVANRLAPFPHGSSASTLDESVVKDLIDMLNSTNCLVGLFRHASQRLSMSDNPGYKLRLLGQRTHDSRQYNDPSSDDIGGLIVGDIGDYRSKRDIVIESSSGTLQRISKLHPKFMSLQYPLLFPFGEDGYRTNISFANHDNQLDDSFISIPSDLLLHASCDPIPAIVSAIYPSISEPQMDPCYFRERAIVTPKNTTVAEINDFVLAMTSGDKHIYLSTDSISTSSRETDIANSLYPTEYINQLEFNGVPSHTLALKIGTPVMLLRNINPSIGLCNGTRLIVTQLSARVIEAQIITGSNIGNRVFIPRIIFPINEGRCPFTIKRRQFPLRLCYAMTINKSQGQSLKTVGVFLKEQVFTHGQLYVALSRVTSRKGLKIISCNNQGEPSHYAKNIVYKDIINALPRGCF</sequence>
<dbReference type="FunFam" id="3.40.50.300:FF:002884">
    <property type="entry name" value="ATP-dependent DNA helicase"/>
    <property type="match status" value="1"/>
</dbReference>
<evidence type="ECO:0000313" key="8">
    <source>
        <dbReference type="Proteomes" id="UP000006729"/>
    </source>
</evidence>
<dbReference type="Pfam" id="PF02689">
    <property type="entry name" value="Herpes_Helicase"/>
    <property type="match status" value="1"/>
</dbReference>
<dbReference type="Pfam" id="PF21530">
    <property type="entry name" value="Pif1_2B_dom"/>
    <property type="match status" value="1"/>
</dbReference>
<dbReference type="AlphaFoldDB" id="A0A2K1ZIH9"/>
<evidence type="ECO:0000313" key="7">
    <source>
        <dbReference type="EMBL" id="PNT25083.1"/>
    </source>
</evidence>
<proteinExistence type="predicted"/>
<evidence type="ECO:0000256" key="3">
    <source>
        <dbReference type="ARBA" id="ARBA00022806"/>
    </source>
</evidence>
<dbReference type="InterPro" id="IPR049163">
    <property type="entry name" value="Pif1-like_2B_dom"/>
</dbReference>
<organism evidence="7 8">
    <name type="scientific">Populus trichocarpa</name>
    <name type="common">Western balsam poplar</name>
    <name type="synonym">Populus balsamifera subsp. trichocarpa</name>
    <dbReference type="NCBI Taxonomy" id="3694"/>
    <lineage>
        <taxon>Eukaryota</taxon>
        <taxon>Viridiplantae</taxon>
        <taxon>Streptophyta</taxon>
        <taxon>Embryophyta</taxon>
        <taxon>Tracheophyta</taxon>
        <taxon>Spermatophyta</taxon>
        <taxon>Magnoliopsida</taxon>
        <taxon>eudicotyledons</taxon>
        <taxon>Gunneridae</taxon>
        <taxon>Pentapetalae</taxon>
        <taxon>rosids</taxon>
        <taxon>fabids</taxon>
        <taxon>Malpighiales</taxon>
        <taxon>Salicaceae</taxon>
        <taxon>Saliceae</taxon>
        <taxon>Populus</taxon>
    </lineage>
</organism>
<dbReference type="GO" id="GO:0016787">
    <property type="term" value="F:hydrolase activity"/>
    <property type="evidence" value="ECO:0007669"/>
    <property type="project" value="UniProtKB-KW"/>
</dbReference>
<evidence type="ECO:0000259" key="6">
    <source>
        <dbReference type="Pfam" id="PF21530"/>
    </source>
</evidence>
<dbReference type="CDD" id="cd18809">
    <property type="entry name" value="SF1_C_RecD"/>
    <property type="match status" value="1"/>
</dbReference>
<dbReference type="STRING" id="3694.A0A2K1ZIH9"/>
<dbReference type="Proteomes" id="UP000006729">
    <property type="component" value="Chromosome 8"/>
</dbReference>
<dbReference type="InterPro" id="IPR003840">
    <property type="entry name" value="DNA_helicase_dom"/>
</dbReference>
<dbReference type="InParanoid" id="A0A2K1ZIH9"/>
<keyword evidence="2" id="KW-0378">Hydrolase</keyword>
<dbReference type="PANTHER" id="PTHR23274:SF53">
    <property type="entry name" value="ATP-DEPENDENT DNA HELICASE"/>
    <property type="match status" value="1"/>
</dbReference>
<keyword evidence="8" id="KW-1185">Reference proteome</keyword>
<dbReference type="SUPFAM" id="SSF52540">
    <property type="entry name" value="P-loop containing nucleoside triphosphate hydrolases"/>
    <property type="match status" value="1"/>
</dbReference>
<accession>A0A2K1ZIH9</accession>
<dbReference type="Gene3D" id="3.40.50.300">
    <property type="entry name" value="P-loop containing nucleotide triphosphate hydrolases"/>
    <property type="match status" value="1"/>
</dbReference>
<keyword evidence="1" id="KW-0547">Nucleotide-binding</keyword>